<dbReference type="Proteomes" id="UP000641514">
    <property type="component" value="Unassembled WGS sequence"/>
</dbReference>
<dbReference type="Pfam" id="PF01425">
    <property type="entry name" value="Amidase"/>
    <property type="match status" value="1"/>
</dbReference>
<reference evidence="2" key="1">
    <citation type="journal article" date="2014" name="Int. J. Syst. Evol. Microbiol.">
        <title>Complete genome sequence of Corynebacterium casei LMG S-19264T (=DSM 44701T), isolated from a smear-ripened cheese.</title>
        <authorList>
            <consortium name="US DOE Joint Genome Institute (JGI-PGF)"/>
            <person name="Walter F."/>
            <person name="Albersmeier A."/>
            <person name="Kalinowski J."/>
            <person name="Ruckert C."/>
        </authorList>
    </citation>
    <scope>NUCLEOTIDE SEQUENCE</scope>
    <source>
        <strain evidence="2">CGMCC 1.15478</strain>
    </source>
</reference>
<evidence type="ECO:0000313" key="3">
    <source>
        <dbReference type="Proteomes" id="UP000641514"/>
    </source>
</evidence>
<dbReference type="SUPFAM" id="SSF75304">
    <property type="entry name" value="Amidase signature (AS) enzymes"/>
    <property type="match status" value="1"/>
</dbReference>
<dbReference type="GO" id="GO:0003824">
    <property type="term" value="F:catalytic activity"/>
    <property type="evidence" value="ECO:0007669"/>
    <property type="project" value="InterPro"/>
</dbReference>
<comment type="caution">
    <text evidence="2">The sequence shown here is derived from an EMBL/GenBank/DDBJ whole genome shotgun (WGS) entry which is preliminary data.</text>
</comment>
<reference evidence="2" key="2">
    <citation type="submission" date="2020-09" db="EMBL/GenBank/DDBJ databases">
        <authorList>
            <person name="Sun Q."/>
            <person name="Zhou Y."/>
        </authorList>
    </citation>
    <scope>NUCLEOTIDE SEQUENCE</scope>
    <source>
        <strain evidence="2">CGMCC 1.15478</strain>
    </source>
</reference>
<dbReference type="InterPro" id="IPR000120">
    <property type="entry name" value="Amidase"/>
</dbReference>
<protein>
    <submittedName>
        <fullName evidence="2">Amidohydrolase</fullName>
    </submittedName>
</protein>
<proteinExistence type="predicted"/>
<dbReference type="InterPro" id="IPR036928">
    <property type="entry name" value="AS_sf"/>
</dbReference>
<dbReference type="InterPro" id="IPR020556">
    <property type="entry name" value="Amidase_CS"/>
</dbReference>
<gene>
    <name evidence="2" type="ORF">GCM10011410_30690</name>
</gene>
<dbReference type="PROSITE" id="PS00571">
    <property type="entry name" value="AMIDASES"/>
    <property type="match status" value="1"/>
</dbReference>
<accession>A0A916XIV1</accession>
<dbReference type="RefSeq" id="WP_188677173.1">
    <property type="nucleotide sequence ID" value="NZ_BMJH01000004.1"/>
</dbReference>
<organism evidence="2 3">
    <name type="scientific">Hoyosella rhizosphaerae</name>
    <dbReference type="NCBI Taxonomy" id="1755582"/>
    <lineage>
        <taxon>Bacteria</taxon>
        <taxon>Bacillati</taxon>
        <taxon>Actinomycetota</taxon>
        <taxon>Actinomycetes</taxon>
        <taxon>Mycobacteriales</taxon>
        <taxon>Hoyosellaceae</taxon>
        <taxon>Hoyosella</taxon>
    </lineage>
</organism>
<feature type="domain" description="Amidase" evidence="1">
    <location>
        <begin position="45"/>
        <end position="428"/>
    </location>
</feature>
<keyword evidence="3" id="KW-1185">Reference proteome</keyword>
<name>A0A916XIV1_9ACTN</name>
<dbReference type="AlphaFoldDB" id="A0A916XIV1"/>
<evidence type="ECO:0000313" key="2">
    <source>
        <dbReference type="EMBL" id="GGC75240.1"/>
    </source>
</evidence>
<dbReference type="EMBL" id="BMJH01000004">
    <property type="protein sequence ID" value="GGC75240.1"/>
    <property type="molecule type" value="Genomic_DNA"/>
</dbReference>
<dbReference type="PANTHER" id="PTHR11895:SF176">
    <property type="entry name" value="AMIDASE AMID-RELATED"/>
    <property type="match status" value="1"/>
</dbReference>
<evidence type="ECO:0000259" key="1">
    <source>
        <dbReference type="Pfam" id="PF01425"/>
    </source>
</evidence>
<dbReference type="Gene3D" id="3.90.1300.10">
    <property type="entry name" value="Amidase signature (AS) domain"/>
    <property type="match status" value="1"/>
</dbReference>
<dbReference type="PANTHER" id="PTHR11895">
    <property type="entry name" value="TRANSAMIDASE"/>
    <property type="match status" value="1"/>
</dbReference>
<sequence length="446" mass="46622">MTLSTLISDLRDGSLSAVDHISSVLHRIESLRGGPWENLVVNWDFQQVLGAQALLLARELDAKREAGAALGPLHGLAVVVKDLIDVKGVPTRCGSAVFARREPATEDAAIVGLLRSAGAVVVAKTHLHEFAYGPTGAVSVDGPALNPHDTSRITGGSSSGSAGLVALGVAPLAIGTDTGCSVRTPAALCGVVGVKPPFGALPTSGVFPLSGSFDHVGFFTPTIDDARVVWGALGLTAGQRPESVSVGRLRGAGWEIHDSAIAAAVDRAEKHLRAAGYTVVDVEMPEAQRLVELYTVITGSEALATHDVKLRSDAEKFQPLTRERLEAQRGRSATEYISALRERDELRKRISDRLSEAHIDVLLTATTPLRATTVGVETVGGDDGVSVPVRPEMLRMCIPFSVLGYSAVSTPVTHPDGLPSGVQIVGLPHVSADVPLTVASALDSLT</sequence>
<dbReference type="InterPro" id="IPR023631">
    <property type="entry name" value="Amidase_dom"/>
</dbReference>